<name>C4Y0G8_CLAL4</name>
<dbReference type="VEuPathDB" id="FungiDB:CLUG_01700"/>
<feature type="compositionally biased region" description="Basic and acidic residues" evidence="1">
    <location>
        <begin position="103"/>
        <end position="116"/>
    </location>
</feature>
<protein>
    <submittedName>
        <fullName evidence="2">Uncharacterized protein</fullName>
    </submittedName>
</protein>
<evidence type="ECO:0000256" key="1">
    <source>
        <dbReference type="SAM" id="MobiDB-lite"/>
    </source>
</evidence>
<dbReference type="HOGENOM" id="CLU_1660552_0_0_1"/>
<accession>C4Y0G8</accession>
<dbReference type="EMBL" id="CH408077">
    <property type="protein sequence ID" value="EEQ37577.1"/>
    <property type="molecule type" value="Genomic_DNA"/>
</dbReference>
<organism evidence="2 3">
    <name type="scientific">Clavispora lusitaniae (strain ATCC 42720)</name>
    <name type="common">Yeast</name>
    <name type="synonym">Candida lusitaniae</name>
    <dbReference type="NCBI Taxonomy" id="306902"/>
    <lineage>
        <taxon>Eukaryota</taxon>
        <taxon>Fungi</taxon>
        <taxon>Dikarya</taxon>
        <taxon>Ascomycota</taxon>
        <taxon>Saccharomycotina</taxon>
        <taxon>Pichiomycetes</taxon>
        <taxon>Metschnikowiaceae</taxon>
        <taxon>Clavispora</taxon>
    </lineage>
</organism>
<feature type="region of interest" description="Disordered" evidence="1">
    <location>
        <begin position="71"/>
        <end position="159"/>
    </location>
</feature>
<dbReference type="Proteomes" id="UP000007703">
    <property type="component" value="Unassembled WGS sequence"/>
</dbReference>
<evidence type="ECO:0000313" key="2">
    <source>
        <dbReference type="EMBL" id="EEQ37577.1"/>
    </source>
</evidence>
<evidence type="ECO:0000313" key="3">
    <source>
        <dbReference type="Proteomes" id="UP000007703"/>
    </source>
</evidence>
<feature type="compositionally biased region" description="Polar residues" evidence="1">
    <location>
        <begin position="137"/>
        <end position="151"/>
    </location>
</feature>
<dbReference type="KEGG" id="clu:CLUG_01700"/>
<dbReference type="InParanoid" id="C4Y0G8"/>
<reference evidence="2 3" key="1">
    <citation type="journal article" date="2009" name="Nature">
        <title>Evolution of pathogenicity and sexual reproduction in eight Candida genomes.</title>
        <authorList>
            <person name="Butler G."/>
            <person name="Rasmussen M.D."/>
            <person name="Lin M.F."/>
            <person name="Santos M.A."/>
            <person name="Sakthikumar S."/>
            <person name="Munro C.A."/>
            <person name="Rheinbay E."/>
            <person name="Grabherr M."/>
            <person name="Forche A."/>
            <person name="Reedy J.L."/>
            <person name="Agrafioti I."/>
            <person name="Arnaud M.B."/>
            <person name="Bates S."/>
            <person name="Brown A.J."/>
            <person name="Brunke S."/>
            <person name="Costanzo M.C."/>
            <person name="Fitzpatrick D.A."/>
            <person name="de Groot P.W."/>
            <person name="Harris D."/>
            <person name="Hoyer L.L."/>
            <person name="Hube B."/>
            <person name="Klis F.M."/>
            <person name="Kodira C."/>
            <person name="Lennard N."/>
            <person name="Logue M.E."/>
            <person name="Martin R."/>
            <person name="Neiman A.M."/>
            <person name="Nikolaou E."/>
            <person name="Quail M.A."/>
            <person name="Quinn J."/>
            <person name="Santos M.C."/>
            <person name="Schmitzberger F.F."/>
            <person name="Sherlock G."/>
            <person name="Shah P."/>
            <person name="Silverstein K.A."/>
            <person name="Skrzypek M.S."/>
            <person name="Soll D."/>
            <person name="Staggs R."/>
            <person name="Stansfield I."/>
            <person name="Stumpf M.P."/>
            <person name="Sudbery P.E."/>
            <person name="Srikantha T."/>
            <person name="Zeng Q."/>
            <person name="Berman J."/>
            <person name="Berriman M."/>
            <person name="Heitman J."/>
            <person name="Gow N.A."/>
            <person name="Lorenz M.C."/>
            <person name="Birren B.W."/>
            <person name="Kellis M."/>
            <person name="Cuomo C.A."/>
        </authorList>
    </citation>
    <scope>NUCLEOTIDE SEQUENCE [LARGE SCALE GENOMIC DNA]</scope>
    <source>
        <strain evidence="2 3">ATCC 42720</strain>
    </source>
</reference>
<proteinExistence type="predicted"/>
<feature type="compositionally biased region" description="Polar residues" evidence="1">
    <location>
        <begin position="117"/>
        <end position="126"/>
    </location>
</feature>
<sequence length="159" mass="18202">MLTQFVTKPVITVTSHGHGGQVSDRISQGQSQKEIRFSKLGTEHSNPKKVRHPHIQSFQLVEVSSKSLRSHVSSRSLCQVRGKQTTQRHNSEENHSCYSNEETNNRNDVGRLRDRSQTSPIESVNHWSKVEEENQNQKHQTTSQMSSTGPFSWNEHPFK</sequence>
<dbReference type="AlphaFoldDB" id="C4Y0G8"/>
<gene>
    <name evidence="2" type="ORF">CLUG_01700</name>
</gene>